<keyword evidence="1" id="KW-1133">Transmembrane helix</keyword>
<name>A0A1M6S270_REIAG</name>
<keyword evidence="1" id="KW-0472">Membrane</keyword>
<dbReference type="STRING" id="156994.SAMN04488028_104375"/>
<sequence>MIRLLKSILTVLPWLLLAGIISWMLVEEKFFTDHTDDTLEIHQSSILTRTEQIGKLELVKYNFQEVTEIKKVADYIDLKLFKYKPVPDSKAVLISSGTAVGCINLVQLTKDHIHQQNDTLYIRLPKPELCYFKIDLDQSRIYDLQIDYMNKEEKAKFMEQLYQEAESSIHQSAMEMGILDQTRNNAQDILVPLFEGLTGKKVVVTFELNHVQLERSSR</sequence>
<organism evidence="2 3">
    <name type="scientific">Reichenbachiella agariperforans</name>
    <dbReference type="NCBI Taxonomy" id="156994"/>
    <lineage>
        <taxon>Bacteria</taxon>
        <taxon>Pseudomonadati</taxon>
        <taxon>Bacteroidota</taxon>
        <taxon>Cytophagia</taxon>
        <taxon>Cytophagales</taxon>
        <taxon>Reichenbachiellaceae</taxon>
        <taxon>Reichenbachiella</taxon>
    </lineage>
</organism>
<dbReference type="Proteomes" id="UP000184474">
    <property type="component" value="Unassembled WGS sequence"/>
</dbReference>
<protein>
    <recommendedName>
        <fullName evidence="4">DUF4230 domain-containing protein</fullName>
    </recommendedName>
</protein>
<evidence type="ECO:0000313" key="3">
    <source>
        <dbReference type="Proteomes" id="UP000184474"/>
    </source>
</evidence>
<reference evidence="3" key="1">
    <citation type="submission" date="2016-11" db="EMBL/GenBank/DDBJ databases">
        <authorList>
            <person name="Varghese N."/>
            <person name="Submissions S."/>
        </authorList>
    </citation>
    <scope>NUCLEOTIDE SEQUENCE [LARGE SCALE GENOMIC DNA]</scope>
    <source>
        <strain evidence="3">DSM 26134</strain>
    </source>
</reference>
<accession>A0A1M6S270</accession>
<dbReference type="AlphaFoldDB" id="A0A1M6S270"/>
<dbReference type="Pfam" id="PF14014">
    <property type="entry name" value="DUF4230"/>
    <property type="match status" value="1"/>
</dbReference>
<keyword evidence="1" id="KW-0812">Transmembrane</keyword>
<evidence type="ECO:0000313" key="2">
    <source>
        <dbReference type="EMBL" id="SHK38815.1"/>
    </source>
</evidence>
<dbReference type="InterPro" id="IPR025324">
    <property type="entry name" value="DUF4230"/>
</dbReference>
<evidence type="ECO:0000256" key="1">
    <source>
        <dbReference type="SAM" id="Phobius"/>
    </source>
</evidence>
<gene>
    <name evidence="2" type="ORF">SAMN04488028_104375</name>
</gene>
<evidence type="ECO:0008006" key="4">
    <source>
        <dbReference type="Google" id="ProtNLM"/>
    </source>
</evidence>
<dbReference type="EMBL" id="FRAA01000004">
    <property type="protein sequence ID" value="SHK38815.1"/>
    <property type="molecule type" value="Genomic_DNA"/>
</dbReference>
<keyword evidence="3" id="KW-1185">Reference proteome</keyword>
<feature type="transmembrane region" description="Helical" evidence="1">
    <location>
        <begin position="7"/>
        <end position="26"/>
    </location>
</feature>
<proteinExistence type="predicted"/>